<evidence type="ECO:0008006" key="3">
    <source>
        <dbReference type="Google" id="ProtNLM"/>
    </source>
</evidence>
<keyword evidence="2" id="KW-1185">Reference proteome</keyword>
<dbReference type="Proteomes" id="UP000320762">
    <property type="component" value="Unassembled WGS sequence"/>
</dbReference>
<evidence type="ECO:0000313" key="1">
    <source>
        <dbReference type="EMBL" id="TRM56288.1"/>
    </source>
</evidence>
<dbReference type="AlphaFoldDB" id="A0A550BUR6"/>
<evidence type="ECO:0000313" key="2">
    <source>
        <dbReference type="Proteomes" id="UP000320762"/>
    </source>
</evidence>
<gene>
    <name evidence="1" type="ORF">BD626DRAFT_520091</name>
</gene>
<sequence>MLVKMDPKDLIASGGYGRIYAGRVMNESAPRVVAVKKARITRKVAVMKNPMLRHEACAMLTLRGEFVSSPCTAM</sequence>
<organism evidence="1 2">
    <name type="scientific">Schizophyllum amplum</name>
    <dbReference type="NCBI Taxonomy" id="97359"/>
    <lineage>
        <taxon>Eukaryota</taxon>
        <taxon>Fungi</taxon>
        <taxon>Dikarya</taxon>
        <taxon>Basidiomycota</taxon>
        <taxon>Agaricomycotina</taxon>
        <taxon>Agaricomycetes</taxon>
        <taxon>Agaricomycetidae</taxon>
        <taxon>Agaricales</taxon>
        <taxon>Schizophyllaceae</taxon>
        <taxon>Schizophyllum</taxon>
    </lineage>
</organism>
<accession>A0A550BUR6</accession>
<reference evidence="1 2" key="1">
    <citation type="journal article" date="2019" name="New Phytol.">
        <title>Comparative genomics reveals unique wood-decay strategies and fruiting body development in the Schizophyllaceae.</title>
        <authorList>
            <person name="Almasi E."/>
            <person name="Sahu N."/>
            <person name="Krizsan K."/>
            <person name="Balint B."/>
            <person name="Kovacs G.M."/>
            <person name="Kiss B."/>
            <person name="Cseklye J."/>
            <person name="Drula E."/>
            <person name="Henrissat B."/>
            <person name="Nagy I."/>
            <person name="Chovatia M."/>
            <person name="Adam C."/>
            <person name="LaButti K."/>
            <person name="Lipzen A."/>
            <person name="Riley R."/>
            <person name="Grigoriev I.V."/>
            <person name="Nagy L.G."/>
        </authorList>
    </citation>
    <scope>NUCLEOTIDE SEQUENCE [LARGE SCALE GENOMIC DNA]</scope>
    <source>
        <strain evidence="1 2">NL-1724</strain>
    </source>
</reference>
<dbReference type="InterPro" id="IPR011009">
    <property type="entry name" value="Kinase-like_dom_sf"/>
</dbReference>
<protein>
    <recommendedName>
        <fullName evidence="3">Protein kinase domain-containing protein</fullName>
    </recommendedName>
</protein>
<dbReference type="SUPFAM" id="SSF56112">
    <property type="entry name" value="Protein kinase-like (PK-like)"/>
    <property type="match status" value="1"/>
</dbReference>
<name>A0A550BUR6_9AGAR</name>
<dbReference type="EMBL" id="VDMD01000075">
    <property type="protein sequence ID" value="TRM56288.1"/>
    <property type="molecule type" value="Genomic_DNA"/>
</dbReference>
<comment type="caution">
    <text evidence="1">The sequence shown here is derived from an EMBL/GenBank/DDBJ whole genome shotgun (WGS) entry which is preliminary data.</text>
</comment>
<proteinExistence type="predicted"/>